<evidence type="ECO:0000256" key="16">
    <source>
        <dbReference type="ARBA" id="ARBA00023316"/>
    </source>
</evidence>
<keyword evidence="7 19" id="KW-0963">Cytoplasm</keyword>
<dbReference type="Pfam" id="PF01565">
    <property type="entry name" value="FAD_binding_4"/>
    <property type="match status" value="1"/>
</dbReference>
<dbReference type="AlphaFoldDB" id="A0A212QAC4"/>
<evidence type="ECO:0000256" key="8">
    <source>
        <dbReference type="ARBA" id="ARBA00022618"/>
    </source>
</evidence>
<sequence length="341" mass="36002">MTQAVNAGPALVDPLTLKSSSNIAEELPSFRGSLRRGVPLGPLTWMRVGGPASVVANPADDADLTLLLHELGPEVPVMPLGVGSNLLVRDGGLDAVIVRLGGVMAQVIIDDHVVIVGAGALDQRTAQVASRAGLSGLEFMNGIPGTIGGAIRMNAGCFGSETAERLLWVEAMDRSGKVHRVKPAELGFSYRHSELPADWIVLRACFDLVAGDQGRITQRMNEIRTAREATQPQRVATGGSTFKNPPKTGPDGNNPEGRRAWELIDKAGCRGLRRGKAMVSDKHCNFLVNTGAASSAEMEALGKEVRAKVFATSGILLAWEIVRVGTELPALQGLIDEGVPA</sequence>
<dbReference type="GO" id="GO:0008360">
    <property type="term" value="P:regulation of cell shape"/>
    <property type="evidence" value="ECO:0007669"/>
    <property type="project" value="UniProtKB-KW"/>
</dbReference>
<evidence type="ECO:0000256" key="4">
    <source>
        <dbReference type="ARBA" id="ARBA00004752"/>
    </source>
</evidence>
<dbReference type="GO" id="GO:0051301">
    <property type="term" value="P:cell division"/>
    <property type="evidence" value="ECO:0007669"/>
    <property type="project" value="UniProtKB-KW"/>
</dbReference>
<evidence type="ECO:0000256" key="14">
    <source>
        <dbReference type="ARBA" id="ARBA00023002"/>
    </source>
</evidence>
<dbReference type="Pfam" id="PF02873">
    <property type="entry name" value="MurB_C"/>
    <property type="match status" value="1"/>
</dbReference>
<dbReference type="InterPro" id="IPR003170">
    <property type="entry name" value="MurB"/>
</dbReference>
<evidence type="ECO:0000256" key="5">
    <source>
        <dbReference type="ARBA" id="ARBA00012518"/>
    </source>
</evidence>
<dbReference type="GO" id="GO:0008762">
    <property type="term" value="F:UDP-N-acetylmuramate dehydrogenase activity"/>
    <property type="evidence" value="ECO:0007669"/>
    <property type="project" value="UniProtKB-UniRule"/>
</dbReference>
<comment type="function">
    <text evidence="2 19">Cell wall formation.</text>
</comment>
<dbReference type="PANTHER" id="PTHR21071">
    <property type="entry name" value="UDP-N-ACETYLENOLPYRUVOYLGLUCOSAMINE REDUCTASE"/>
    <property type="match status" value="1"/>
</dbReference>
<dbReference type="InterPro" id="IPR036635">
    <property type="entry name" value="MurB_C_sf"/>
</dbReference>
<dbReference type="EMBL" id="FYEH01000001">
    <property type="protein sequence ID" value="SNB56321.1"/>
    <property type="molecule type" value="Genomic_DNA"/>
</dbReference>
<evidence type="ECO:0000259" key="21">
    <source>
        <dbReference type="PROSITE" id="PS51387"/>
    </source>
</evidence>
<reference evidence="22 23" key="1">
    <citation type="submission" date="2017-06" db="EMBL/GenBank/DDBJ databases">
        <authorList>
            <person name="Kim H.J."/>
            <person name="Triplett B.A."/>
        </authorList>
    </citation>
    <scope>NUCLEOTIDE SEQUENCE [LARGE SCALE GENOMIC DNA]</scope>
    <source>
        <strain evidence="22 23">B29T1</strain>
    </source>
</reference>
<dbReference type="RefSeq" id="WP_088559810.1">
    <property type="nucleotide sequence ID" value="NZ_FYEH01000001.1"/>
</dbReference>
<keyword evidence="10 19" id="KW-0274">FAD</keyword>
<name>A0A212QAC4_9PROT</name>
<dbReference type="SUPFAM" id="SSF56176">
    <property type="entry name" value="FAD-binding/transporter-associated domain-like"/>
    <property type="match status" value="1"/>
</dbReference>
<dbReference type="Gene3D" id="3.90.78.10">
    <property type="entry name" value="UDP-N-acetylenolpyruvoylglucosamine reductase, C-terminal domain"/>
    <property type="match status" value="1"/>
</dbReference>
<dbReference type="InterPro" id="IPR016167">
    <property type="entry name" value="FAD-bd_PCMH_sub1"/>
</dbReference>
<evidence type="ECO:0000256" key="13">
    <source>
        <dbReference type="ARBA" id="ARBA00022984"/>
    </source>
</evidence>
<evidence type="ECO:0000313" key="23">
    <source>
        <dbReference type="Proteomes" id="UP000197065"/>
    </source>
</evidence>
<keyword evidence="11 19" id="KW-0521">NADP</keyword>
<feature type="active site" evidence="19">
    <location>
        <position position="191"/>
    </location>
</feature>
<dbReference type="GO" id="GO:0071949">
    <property type="term" value="F:FAD binding"/>
    <property type="evidence" value="ECO:0007669"/>
    <property type="project" value="InterPro"/>
</dbReference>
<evidence type="ECO:0000256" key="10">
    <source>
        <dbReference type="ARBA" id="ARBA00022827"/>
    </source>
</evidence>
<keyword evidence="12 19" id="KW-0133">Cell shape</keyword>
<keyword evidence="8 19" id="KW-0132">Cell division</keyword>
<accession>A0A212QAC4</accession>
<evidence type="ECO:0000256" key="1">
    <source>
        <dbReference type="ARBA" id="ARBA00001974"/>
    </source>
</evidence>
<evidence type="ECO:0000256" key="7">
    <source>
        <dbReference type="ARBA" id="ARBA00022490"/>
    </source>
</evidence>
<evidence type="ECO:0000256" key="6">
    <source>
        <dbReference type="ARBA" id="ARBA00015188"/>
    </source>
</evidence>
<evidence type="ECO:0000256" key="9">
    <source>
        <dbReference type="ARBA" id="ARBA00022630"/>
    </source>
</evidence>
<dbReference type="GO" id="GO:0005829">
    <property type="term" value="C:cytosol"/>
    <property type="evidence" value="ECO:0007669"/>
    <property type="project" value="TreeGrafter"/>
</dbReference>
<comment type="cofactor">
    <cofactor evidence="1 19">
        <name>FAD</name>
        <dbReference type="ChEBI" id="CHEBI:57692"/>
    </cofactor>
</comment>
<feature type="domain" description="FAD-binding PCMH-type" evidence="21">
    <location>
        <begin position="47"/>
        <end position="226"/>
    </location>
</feature>
<keyword evidence="16 19" id="KW-0961">Cell wall biogenesis/degradation</keyword>
<feature type="active site" evidence="19">
    <location>
        <position position="320"/>
    </location>
</feature>
<keyword evidence="14 19" id="KW-0560">Oxidoreductase</keyword>
<proteinExistence type="inferred from homology"/>
<dbReference type="NCBIfam" id="NF010480">
    <property type="entry name" value="PRK13905.1"/>
    <property type="match status" value="1"/>
</dbReference>
<evidence type="ECO:0000256" key="11">
    <source>
        <dbReference type="ARBA" id="ARBA00022857"/>
    </source>
</evidence>
<protein>
    <recommendedName>
        <fullName evidence="6 19">UDP-N-acetylenolpyruvoylglucosamine reductase</fullName>
        <ecNumber evidence="5 19">1.3.1.98</ecNumber>
    </recommendedName>
    <alternativeName>
        <fullName evidence="17 19">UDP-N-acetylmuramate dehydrogenase</fullName>
    </alternativeName>
</protein>
<dbReference type="HAMAP" id="MF_00037">
    <property type="entry name" value="MurB"/>
    <property type="match status" value="1"/>
</dbReference>
<feature type="compositionally biased region" description="Polar residues" evidence="20">
    <location>
        <begin position="228"/>
        <end position="243"/>
    </location>
</feature>
<dbReference type="OrthoDB" id="9804753at2"/>
<evidence type="ECO:0000256" key="15">
    <source>
        <dbReference type="ARBA" id="ARBA00023306"/>
    </source>
</evidence>
<dbReference type="PROSITE" id="PS51387">
    <property type="entry name" value="FAD_PCMH"/>
    <property type="match status" value="1"/>
</dbReference>
<dbReference type="Gene3D" id="3.30.465.10">
    <property type="match status" value="1"/>
</dbReference>
<feature type="region of interest" description="Disordered" evidence="20">
    <location>
        <begin position="227"/>
        <end position="258"/>
    </location>
</feature>
<comment type="subcellular location">
    <subcellularLocation>
        <location evidence="3 19">Cytoplasm</location>
    </subcellularLocation>
</comment>
<dbReference type="SUPFAM" id="SSF56194">
    <property type="entry name" value="Uridine diphospho-N-Acetylenolpyruvylglucosamine reductase, MurB, C-terminal domain"/>
    <property type="match status" value="1"/>
</dbReference>
<comment type="pathway">
    <text evidence="4 19">Cell wall biogenesis; peptidoglycan biosynthesis.</text>
</comment>
<evidence type="ECO:0000256" key="12">
    <source>
        <dbReference type="ARBA" id="ARBA00022960"/>
    </source>
</evidence>
<evidence type="ECO:0000256" key="20">
    <source>
        <dbReference type="SAM" id="MobiDB-lite"/>
    </source>
</evidence>
<dbReference type="Gene3D" id="3.30.43.10">
    <property type="entry name" value="Uridine Diphospho-n-acetylenolpyruvylglucosamine Reductase, domain 2"/>
    <property type="match status" value="1"/>
</dbReference>
<comment type="catalytic activity">
    <reaction evidence="18 19">
        <text>UDP-N-acetyl-alpha-D-muramate + NADP(+) = UDP-N-acetyl-3-O-(1-carboxyvinyl)-alpha-D-glucosamine + NADPH + H(+)</text>
        <dbReference type="Rhea" id="RHEA:12248"/>
        <dbReference type="ChEBI" id="CHEBI:15378"/>
        <dbReference type="ChEBI" id="CHEBI:57783"/>
        <dbReference type="ChEBI" id="CHEBI:58349"/>
        <dbReference type="ChEBI" id="CHEBI:68483"/>
        <dbReference type="ChEBI" id="CHEBI:70757"/>
        <dbReference type="EC" id="1.3.1.98"/>
    </reaction>
</comment>
<evidence type="ECO:0000256" key="3">
    <source>
        <dbReference type="ARBA" id="ARBA00004496"/>
    </source>
</evidence>
<dbReference type="InterPro" id="IPR016166">
    <property type="entry name" value="FAD-bd_PCMH"/>
</dbReference>
<gene>
    <name evidence="19" type="primary">murB</name>
    <name evidence="22" type="ORF">SAMN07250955_101531</name>
</gene>
<dbReference type="InterPro" id="IPR016169">
    <property type="entry name" value="FAD-bd_PCMH_sub2"/>
</dbReference>
<dbReference type="InterPro" id="IPR006094">
    <property type="entry name" value="Oxid_FAD_bind_N"/>
</dbReference>
<dbReference type="GO" id="GO:0009252">
    <property type="term" value="P:peptidoglycan biosynthetic process"/>
    <property type="evidence" value="ECO:0007669"/>
    <property type="project" value="UniProtKB-UniRule"/>
</dbReference>
<evidence type="ECO:0000256" key="2">
    <source>
        <dbReference type="ARBA" id="ARBA00003921"/>
    </source>
</evidence>
<dbReference type="GO" id="GO:0071555">
    <property type="term" value="P:cell wall organization"/>
    <property type="evidence" value="ECO:0007669"/>
    <property type="project" value="UniProtKB-KW"/>
</dbReference>
<dbReference type="Proteomes" id="UP000197065">
    <property type="component" value="Unassembled WGS sequence"/>
</dbReference>
<comment type="similarity">
    <text evidence="19">Belongs to the MurB family.</text>
</comment>
<dbReference type="InterPro" id="IPR036318">
    <property type="entry name" value="FAD-bd_PCMH-like_sf"/>
</dbReference>
<evidence type="ECO:0000256" key="19">
    <source>
        <dbReference type="HAMAP-Rule" id="MF_00037"/>
    </source>
</evidence>
<keyword evidence="9 19" id="KW-0285">Flavoprotein</keyword>
<evidence type="ECO:0000313" key="22">
    <source>
        <dbReference type="EMBL" id="SNB56321.1"/>
    </source>
</evidence>
<dbReference type="InterPro" id="IPR011601">
    <property type="entry name" value="MurB_C"/>
</dbReference>
<evidence type="ECO:0000256" key="17">
    <source>
        <dbReference type="ARBA" id="ARBA00031026"/>
    </source>
</evidence>
<keyword evidence="13 19" id="KW-0573">Peptidoglycan synthesis</keyword>
<dbReference type="EC" id="1.3.1.98" evidence="5 19"/>
<dbReference type="UniPathway" id="UPA00219"/>
<organism evidence="22 23">
    <name type="scientific">Arboricoccus pini</name>
    <dbReference type="NCBI Taxonomy" id="1963835"/>
    <lineage>
        <taxon>Bacteria</taxon>
        <taxon>Pseudomonadati</taxon>
        <taxon>Pseudomonadota</taxon>
        <taxon>Alphaproteobacteria</taxon>
        <taxon>Geminicoccales</taxon>
        <taxon>Geminicoccaceae</taxon>
        <taxon>Arboricoccus</taxon>
    </lineage>
</organism>
<dbReference type="PANTHER" id="PTHR21071:SF4">
    <property type="entry name" value="UDP-N-ACETYLENOLPYRUVOYLGLUCOSAMINE REDUCTASE"/>
    <property type="match status" value="1"/>
</dbReference>
<keyword evidence="23" id="KW-1185">Reference proteome</keyword>
<evidence type="ECO:0000256" key="18">
    <source>
        <dbReference type="ARBA" id="ARBA00048914"/>
    </source>
</evidence>
<keyword evidence="15 19" id="KW-0131">Cell cycle</keyword>
<dbReference type="NCBIfam" id="TIGR00179">
    <property type="entry name" value="murB"/>
    <property type="match status" value="1"/>
</dbReference>
<feature type="active site" description="Proton donor" evidence="19">
    <location>
        <position position="240"/>
    </location>
</feature>